<dbReference type="EMBL" id="OY660869">
    <property type="protein sequence ID" value="CAJ1059379.1"/>
    <property type="molecule type" value="Genomic_DNA"/>
</dbReference>
<feature type="region of interest" description="Disordered" evidence="1">
    <location>
        <begin position="40"/>
        <end position="61"/>
    </location>
</feature>
<proteinExistence type="predicted"/>
<keyword evidence="3" id="KW-1185">Reference proteome</keyword>
<name>A0AAV1FF92_XYRNO</name>
<accession>A0AAV1FF92</accession>
<gene>
    <name evidence="2" type="ORF">XNOV1_A009313</name>
</gene>
<reference evidence="2" key="1">
    <citation type="submission" date="2023-08" db="EMBL/GenBank/DDBJ databases">
        <authorList>
            <person name="Alioto T."/>
            <person name="Alioto T."/>
            <person name="Gomez Garrido J."/>
        </authorList>
    </citation>
    <scope>NUCLEOTIDE SEQUENCE</scope>
</reference>
<feature type="compositionally biased region" description="Basic and acidic residues" evidence="1">
    <location>
        <begin position="343"/>
        <end position="383"/>
    </location>
</feature>
<dbReference type="AlphaFoldDB" id="A0AAV1FF92"/>
<feature type="region of interest" description="Disordered" evidence="1">
    <location>
        <begin position="246"/>
        <end position="269"/>
    </location>
</feature>
<organism evidence="2 3">
    <name type="scientific">Xyrichtys novacula</name>
    <name type="common">Pearly razorfish</name>
    <name type="synonym">Hemipteronotus novacula</name>
    <dbReference type="NCBI Taxonomy" id="13765"/>
    <lineage>
        <taxon>Eukaryota</taxon>
        <taxon>Metazoa</taxon>
        <taxon>Chordata</taxon>
        <taxon>Craniata</taxon>
        <taxon>Vertebrata</taxon>
        <taxon>Euteleostomi</taxon>
        <taxon>Actinopterygii</taxon>
        <taxon>Neopterygii</taxon>
        <taxon>Teleostei</taxon>
        <taxon>Neoteleostei</taxon>
        <taxon>Acanthomorphata</taxon>
        <taxon>Eupercaria</taxon>
        <taxon>Labriformes</taxon>
        <taxon>Labridae</taxon>
        <taxon>Xyrichtys</taxon>
    </lineage>
</organism>
<feature type="compositionally biased region" description="Gly residues" evidence="1">
    <location>
        <begin position="8"/>
        <end position="17"/>
    </location>
</feature>
<evidence type="ECO:0000313" key="3">
    <source>
        <dbReference type="Proteomes" id="UP001178508"/>
    </source>
</evidence>
<protein>
    <submittedName>
        <fullName evidence="2">Uncharacterized protein</fullName>
    </submittedName>
</protein>
<feature type="region of interest" description="Disordered" evidence="1">
    <location>
        <begin position="343"/>
        <end position="387"/>
    </location>
</feature>
<evidence type="ECO:0000256" key="1">
    <source>
        <dbReference type="SAM" id="MobiDB-lite"/>
    </source>
</evidence>
<feature type="region of interest" description="Disordered" evidence="1">
    <location>
        <begin position="1"/>
        <end position="21"/>
    </location>
</feature>
<sequence>MLEFNQSHGGGGGGGFDSPGPSLVETVQVVIRSAKWNYNPENSSAPSQLHPGGGSQSRPGFMDLSAGVDLLSAQNLLLGSLSKFSLTGSMSEGTFTEPNLRDGPAESSRVENHQIGFLIQRNLSVMFSADPQTFTVLRSEKPDPPLGGLESWSPRGSVRLCGPSGSECFPQIRQSRVIWKASGRPYLRSTNGPIKGPRQRLRLRVWTWSQDYPGVWCSDQDLGVTNKFKRLFLTCSADLRQVEQMVPGPGPSNMVFRSDSLTKSSHTRRNPDVPVCSLIWDQARTGDKERRDLKSCSAVSRQTGQGPRRCPQSTRPPPSDQRGWASSKCRDWSVALWPAPFQRKQEIKDRAPSRDDTRARRESEGRERGASERGERGGRERVWPKTSTGVRWAAGRPKTFETPPQVRSAVDPQFQFDELHPHGGGGGLADWDSPGPSPVLIRWSRIIEEVSTERVCRSVKESECLGPSSVLR</sequence>
<evidence type="ECO:0000313" key="2">
    <source>
        <dbReference type="EMBL" id="CAJ1059379.1"/>
    </source>
</evidence>
<feature type="region of interest" description="Disordered" evidence="1">
    <location>
        <begin position="290"/>
        <end position="327"/>
    </location>
</feature>
<dbReference type="Proteomes" id="UP001178508">
    <property type="component" value="Chromosome 6"/>
</dbReference>